<dbReference type="Pfam" id="PF25264">
    <property type="entry name" value="DUF7864"/>
    <property type="match status" value="1"/>
</dbReference>
<feature type="domain" description="DUF7862" evidence="1">
    <location>
        <begin position="681"/>
        <end position="764"/>
    </location>
</feature>
<dbReference type="AlphaFoldDB" id="A0A1H0VDT3"/>
<dbReference type="InterPro" id="IPR057184">
    <property type="entry name" value="DUF7862"/>
</dbReference>
<dbReference type="Pfam" id="PF25263">
    <property type="entry name" value="DUF7863"/>
    <property type="match status" value="1"/>
</dbReference>
<name>A0A1H0VDT3_SELRU</name>
<dbReference type="RefSeq" id="WP_074573568.1">
    <property type="nucleotide sequence ID" value="NZ_FNJQ01000052.1"/>
</dbReference>
<protein>
    <recommendedName>
        <fullName evidence="6">BREX-4 system phosphatase PglZ</fullName>
    </recommendedName>
</protein>
<sequence length="773" mass="89544">MRSLDVIQCINDVASYCNNVSTGFPLIIDTEDYDLFHELIFRLRIDVAKKFIYVSDFCKDDSIPDIEQAYSSAFADGIHVLVGLSQACMLQSQSVLQEYLDRAVNETCREHTIILLMHCREYLQKKCRQDIRLERRIKFLGNSTQPLPQIIIEHNPRYAKGTTYNSIGDLLSSLEQMTNETIKDSLMISLVTRYSSALFNKAVYSVSQGPESFDVLCQEYPFFSGCLSKENGTEEQWQWLLERLEKESFEKIIADEFKVFDLEICIGDVLENNDPGSNLLWLYWLAIRIQGTSNSYLNKAVKDIKNQLELERSIYFSILSVDVDEEDFGQCYQERKKLLDKIKDNKKISAQFCNEVGQKGRKAIFYLTDRTSDEQICAMKWLSYYDYTTKETNEILQRVLPQVFLYMDTFTFNESIIQVDDEVLAGELTDYFTEYKKQKVSNKIQEDFLSKVDKIAEDRPYNRLLGRIATFKNLQCREDSPYFIDAMGVEYLSYIKNKCKEYGLITEVRIAHSELPSITSLNKDYIDYFHDTCKNTKELDEIKHGVNYYDYEKIKQPIHLLDELAVIDNVLKDIRMKLSQGIIKRAIIFSDHGASRLAVINESENGMIELEEKGKHSGRCCPIDDDPQIPYATYENGYAVLANYERFKGGHKAEVEVHGGATLEEVLVPVIAVTTMPDRLTYAFENDSIERKGNEKTKLVLFCNREMNKPQLRVKNKFYSGKLTVDNKHAEFILDDIKRKNKYVAEVYDDNKATGIELQFEIIKKTHEVDLGF</sequence>
<organism evidence="4 5">
    <name type="scientific">Selenomonas ruminantium</name>
    <dbReference type="NCBI Taxonomy" id="971"/>
    <lineage>
        <taxon>Bacteria</taxon>
        <taxon>Bacillati</taxon>
        <taxon>Bacillota</taxon>
        <taxon>Negativicutes</taxon>
        <taxon>Selenomonadales</taxon>
        <taxon>Selenomonadaceae</taxon>
        <taxon>Selenomonas</taxon>
    </lineage>
</organism>
<dbReference type="OrthoDB" id="2015940at2"/>
<dbReference type="Pfam" id="PF25262">
    <property type="entry name" value="DUF7862"/>
    <property type="match status" value="1"/>
</dbReference>
<proteinExistence type="predicted"/>
<dbReference type="NCBIfam" id="NF033445">
    <property type="entry name" value="BREX_PglZ_4"/>
    <property type="match status" value="1"/>
</dbReference>
<dbReference type="Proteomes" id="UP000182412">
    <property type="component" value="Unassembled WGS sequence"/>
</dbReference>
<accession>A0A1H0VDT3</accession>
<feature type="domain" description="DUF7864" evidence="3">
    <location>
        <begin position="8"/>
        <end position="183"/>
    </location>
</feature>
<feature type="domain" description="DUF7863" evidence="2">
    <location>
        <begin position="216"/>
        <end position="385"/>
    </location>
</feature>
<dbReference type="InterPro" id="IPR057186">
    <property type="entry name" value="DUF7864"/>
</dbReference>
<evidence type="ECO:0008006" key="6">
    <source>
        <dbReference type="Google" id="ProtNLM"/>
    </source>
</evidence>
<evidence type="ECO:0000259" key="3">
    <source>
        <dbReference type="Pfam" id="PF25264"/>
    </source>
</evidence>
<evidence type="ECO:0000313" key="4">
    <source>
        <dbReference type="EMBL" id="SDP76627.1"/>
    </source>
</evidence>
<evidence type="ECO:0000259" key="1">
    <source>
        <dbReference type="Pfam" id="PF25262"/>
    </source>
</evidence>
<dbReference type="InterPro" id="IPR057185">
    <property type="entry name" value="DUF7863"/>
</dbReference>
<dbReference type="EMBL" id="FNJQ01000052">
    <property type="protein sequence ID" value="SDP76627.1"/>
    <property type="molecule type" value="Genomic_DNA"/>
</dbReference>
<gene>
    <name evidence="4" type="ORF">SAMN05216366_1524</name>
</gene>
<evidence type="ECO:0000313" key="5">
    <source>
        <dbReference type="Proteomes" id="UP000182412"/>
    </source>
</evidence>
<evidence type="ECO:0000259" key="2">
    <source>
        <dbReference type="Pfam" id="PF25263"/>
    </source>
</evidence>
<reference evidence="4 5" key="1">
    <citation type="submission" date="2016-10" db="EMBL/GenBank/DDBJ databases">
        <authorList>
            <person name="de Groot N.N."/>
        </authorList>
    </citation>
    <scope>NUCLEOTIDE SEQUENCE [LARGE SCALE GENOMIC DNA]</scope>
    <source>
        <strain evidence="4 5">S137</strain>
    </source>
</reference>